<evidence type="ECO:0000259" key="6">
    <source>
        <dbReference type="Pfam" id="PF21365"/>
    </source>
</evidence>
<evidence type="ECO:0000259" key="5">
    <source>
        <dbReference type="Pfam" id="PF17137"/>
    </source>
</evidence>
<dbReference type="KEGG" id="ccot:CCAX7_004090"/>
<dbReference type="SUPFAM" id="SSF51445">
    <property type="entry name" value="(Trans)glycosidases"/>
    <property type="match status" value="1"/>
</dbReference>
<keyword evidence="3" id="KW-0732">Signal</keyword>
<dbReference type="Gene3D" id="3.20.20.80">
    <property type="entry name" value="Glycosidases"/>
    <property type="match status" value="1"/>
</dbReference>
<dbReference type="InterPro" id="IPR033403">
    <property type="entry name" value="DUF5110"/>
</dbReference>
<feature type="chain" id="PRO_5040412828" description="Alpha-glucosidase" evidence="3">
    <location>
        <begin position="25"/>
        <end position="725"/>
    </location>
</feature>
<dbReference type="InterPro" id="IPR011013">
    <property type="entry name" value="Gal_mutarotase_sf_dom"/>
</dbReference>
<dbReference type="InterPro" id="IPR051816">
    <property type="entry name" value="Glycosyl_Hydrolase_31"/>
</dbReference>
<dbReference type="OrthoDB" id="176168at2"/>
<dbReference type="EMBL" id="AP025739">
    <property type="protein sequence ID" value="BDI28358.1"/>
    <property type="molecule type" value="Genomic_DNA"/>
</dbReference>
<evidence type="ECO:0000256" key="2">
    <source>
        <dbReference type="RuleBase" id="RU361185"/>
    </source>
</evidence>
<name>A0A9N7L012_9BACT</name>
<evidence type="ECO:0000259" key="4">
    <source>
        <dbReference type="Pfam" id="PF01055"/>
    </source>
</evidence>
<dbReference type="PANTHER" id="PTHR43863">
    <property type="entry name" value="HYDROLASE, PUTATIVE (AFU_ORTHOLOGUE AFUA_1G03140)-RELATED"/>
    <property type="match status" value="1"/>
</dbReference>
<dbReference type="InterPro" id="IPR017853">
    <property type="entry name" value="GH"/>
</dbReference>
<dbReference type="GO" id="GO:0005975">
    <property type="term" value="P:carbohydrate metabolic process"/>
    <property type="evidence" value="ECO:0007669"/>
    <property type="project" value="InterPro"/>
</dbReference>
<dbReference type="AlphaFoldDB" id="A0A9N7L012"/>
<proteinExistence type="inferred from homology"/>
<keyword evidence="8" id="KW-1185">Reference proteome</keyword>
<sequence>MIALIGSARAAGMAFALSCFGASAHVYASPSSGPITTQAVVSGLRISVSAVESGAFHIVACPSDAPAPPDSPFVVETQPWAKAAMQRGAAGDVTVRTPEAVLHLAPNGVFTVRDAKNTLLIQSGRIAATPEGITLALSHGADQRLYGAGNADWNVSGDLTHPSGTQIFHNGVTRIPFLWSTGGYGALIANNESGISWSDMANTLTWRVPSASLNSYLIVSAKGGYGLLDAYSRLTGRAPIPPRWTFGFMQSRWGYQDAADIQDKWRQYRDRKIPIDAFVYDYDWYNDDWQVNTKNFPDGAFTKMKSMHLKFVGIRKPRVEGDHLAYARARGWTLPSLDNVNKPADRAEKSDDKADLHFDNPEARYWWWSHQAPLMNAGVDGWWNDEAENAYDEFFQMCRGQWEGQRALNSRRVWTINRSFAPGMQRFGAAVWSGDINSSWATLSNQPGTLMNFSMAGMPYTSSDTGGFFGPPTPELYSRWMEQAVFTPIMRAHGMLNEPRWPWAFGEEAQTAMVQAIQLRYRLIPYIYTCAAENARTAAPLMRPLFLEFPQDANTFNLRDEWFFGPNVLAAPILTEGGSRDVYLPAGRWYDFNTNESVQGGRKISIVKAPLATIPVYLRAGGILPLGPVLQYTGEKPIDPLEVRVYPGADGAFALYEDSGDDYGYLQGQSAKIPMTWSDKRRQFVLGKRVGTFPGMSKARRIVVKLPDGRSQAVNYQGQRMSVQF</sequence>
<evidence type="ECO:0008006" key="9">
    <source>
        <dbReference type="Google" id="ProtNLM"/>
    </source>
</evidence>
<accession>A0A9N7L012</accession>
<feature type="domain" description="Glycosyl hydrolase family 31 C-terminal" evidence="6">
    <location>
        <begin position="539"/>
        <end position="624"/>
    </location>
</feature>
<evidence type="ECO:0000256" key="1">
    <source>
        <dbReference type="ARBA" id="ARBA00007806"/>
    </source>
</evidence>
<keyword evidence="2" id="KW-0326">Glycosidase</keyword>
<gene>
    <name evidence="7" type="ORF">CCAX7_004090</name>
</gene>
<dbReference type="InterPro" id="IPR013780">
    <property type="entry name" value="Glyco_hydro_b"/>
</dbReference>
<feature type="signal peptide" evidence="3">
    <location>
        <begin position="1"/>
        <end position="24"/>
    </location>
</feature>
<dbReference type="InterPro" id="IPR048395">
    <property type="entry name" value="Glyco_hydro_31_C"/>
</dbReference>
<keyword evidence="2" id="KW-0378">Hydrolase</keyword>
<dbReference type="PANTHER" id="PTHR43863:SF2">
    <property type="entry name" value="MALTASE-GLUCOAMYLASE"/>
    <property type="match status" value="1"/>
</dbReference>
<comment type="similarity">
    <text evidence="1 2">Belongs to the glycosyl hydrolase 31 family.</text>
</comment>
<dbReference type="GO" id="GO:0004553">
    <property type="term" value="F:hydrolase activity, hydrolyzing O-glycosyl compounds"/>
    <property type="evidence" value="ECO:0007669"/>
    <property type="project" value="InterPro"/>
</dbReference>
<feature type="domain" description="DUF5110" evidence="5">
    <location>
        <begin position="640"/>
        <end position="707"/>
    </location>
</feature>
<evidence type="ECO:0000256" key="3">
    <source>
        <dbReference type="SAM" id="SignalP"/>
    </source>
</evidence>
<dbReference type="RefSeq" id="WP_119323895.1">
    <property type="nucleotide sequence ID" value="NZ_AP025739.1"/>
</dbReference>
<dbReference type="GO" id="GO:0030246">
    <property type="term" value="F:carbohydrate binding"/>
    <property type="evidence" value="ECO:0007669"/>
    <property type="project" value="InterPro"/>
</dbReference>
<dbReference type="InterPro" id="IPR000322">
    <property type="entry name" value="Glyco_hydro_31_TIM"/>
</dbReference>
<feature type="domain" description="Glycoside hydrolase family 31 TIM barrel" evidence="4">
    <location>
        <begin position="239"/>
        <end position="529"/>
    </location>
</feature>
<dbReference type="Gene3D" id="2.60.40.1760">
    <property type="entry name" value="glycosyl hydrolase (family 31)"/>
    <property type="match status" value="1"/>
</dbReference>
<reference evidence="7 8" key="1">
    <citation type="journal article" date="2019" name="Int. J. Syst. Evol. Microbiol.">
        <title>Capsulimonas corticalis gen. nov., sp. nov., an aerobic capsulated bacterium, of a novel bacterial order, Capsulimonadales ord. nov., of the class Armatimonadia of the phylum Armatimonadetes.</title>
        <authorList>
            <person name="Li J."/>
            <person name="Kudo C."/>
            <person name="Tonouchi A."/>
        </authorList>
    </citation>
    <scope>NUCLEOTIDE SEQUENCE [LARGE SCALE GENOMIC DNA]</scope>
    <source>
        <strain evidence="7 8">AX-7</strain>
    </source>
</reference>
<dbReference type="SUPFAM" id="SSF74650">
    <property type="entry name" value="Galactose mutarotase-like"/>
    <property type="match status" value="1"/>
</dbReference>
<dbReference type="Pfam" id="PF17137">
    <property type="entry name" value="DUF5110"/>
    <property type="match status" value="1"/>
</dbReference>
<dbReference type="SUPFAM" id="SSF51011">
    <property type="entry name" value="Glycosyl hydrolase domain"/>
    <property type="match status" value="1"/>
</dbReference>
<dbReference type="Pfam" id="PF21365">
    <property type="entry name" value="Glyco_hydro_31_3rd"/>
    <property type="match status" value="1"/>
</dbReference>
<dbReference type="Pfam" id="PF01055">
    <property type="entry name" value="Glyco_hydro_31_2nd"/>
    <property type="match status" value="1"/>
</dbReference>
<protein>
    <recommendedName>
        <fullName evidence="9">Alpha-glucosidase</fullName>
    </recommendedName>
</protein>
<evidence type="ECO:0000313" key="7">
    <source>
        <dbReference type="EMBL" id="BDI28358.1"/>
    </source>
</evidence>
<evidence type="ECO:0000313" key="8">
    <source>
        <dbReference type="Proteomes" id="UP000287394"/>
    </source>
</evidence>
<dbReference type="Proteomes" id="UP000287394">
    <property type="component" value="Chromosome"/>
</dbReference>
<dbReference type="Gene3D" id="2.60.40.1180">
    <property type="entry name" value="Golgi alpha-mannosidase II"/>
    <property type="match status" value="2"/>
</dbReference>
<organism evidence="7 8">
    <name type="scientific">Capsulimonas corticalis</name>
    <dbReference type="NCBI Taxonomy" id="2219043"/>
    <lineage>
        <taxon>Bacteria</taxon>
        <taxon>Bacillati</taxon>
        <taxon>Armatimonadota</taxon>
        <taxon>Armatimonadia</taxon>
        <taxon>Capsulimonadales</taxon>
        <taxon>Capsulimonadaceae</taxon>
        <taxon>Capsulimonas</taxon>
    </lineage>
</organism>